<gene>
    <name evidence="1" type="ORF">PsorP6_011568</name>
</gene>
<comment type="caution">
    <text evidence="1">The sequence shown here is derived from an EMBL/GenBank/DDBJ whole genome shotgun (WGS) entry which is preliminary data.</text>
</comment>
<protein>
    <submittedName>
        <fullName evidence="1">Uncharacterized protein</fullName>
    </submittedName>
</protein>
<keyword evidence="2" id="KW-1185">Reference proteome</keyword>
<proteinExistence type="predicted"/>
<evidence type="ECO:0000313" key="1">
    <source>
        <dbReference type="EMBL" id="KAI9918586.1"/>
    </source>
</evidence>
<dbReference type="EMBL" id="CM047591">
    <property type="protein sequence ID" value="KAI9918586.1"/>
    <property type="molecule type" value="Genomic_DNA"/>
</dbReference>
<organism evidence="1 2">
    <name type="scientific">Peronosclerospora sorghi</name>
    <dbReference type="NCBI Taxonomy" id="230839"/>
    <lineage>
        <taxon>Eukaryota</taxon>
        <taxon>Sar</taxon>
        <taxon>Stramenopiles</taxon>
        <taxon>Oomycota</taxon>
        <taxon>Peronosporomycetes</taxon>
        <taxon>Peronosporales</taxon>
        <taxon>Peronosporaceae</taxon>
        <taxon>Peronosclerospora</taxon>
    </lineage>
</organism>
<accession>A0ACC0WKN2</accession>
<sequence>MELSAKSHVTLHNESATLVLKVRGVEKEGGRAASPLRKTVVLCRRGRGQFELADYVQSREDLDAFYRVEPHRLEGIDVYSTMLWHLKKDVELSYVRINQPLDSQHEASRRQTRVTGGCLLEMKQSLCSAHVVKYVTFSAEANVLVVTDVGLEEPRGNLNHWLGWYEGLEKRAGELHLLYARLSFSAAGGEPILSSLTTCKHEKFSTIYIELRHIEWKVSTFIRRRCDILRKTWNFLTSASTCR</sequence>
<dbReference type="Proteomes" id="UP001163321">
    <property type="component" value="Chromosome 12"/>
</dbReference>
<evidence type="ECO:0000313" key="2">
    <source>
        <dbReference type="Proteomes" id="UP001163321"/>
    </source>
</evidence>
<name>A0ACC0WKN2_9STRA</name>
<reference evidence="1 2" key="1">
    <citation type="journal article" date="2022" name="bioRxiv">
        <title>The genome of the oomycete Peronosclerospora sorghi, a cosmopolitan pathogen of maize and sorghum, is inflated with dispersed pseudogenes.</title>
        <authorList>
            <person name="Fletcher K."/>
            <person name="Martin F."/>
            <person name="Isakeit T."/>
            <person name="Cavanaugh K."/>
            <person name="Magill C."/>
            <person name="Michelmore R."/>
        </authorList>
    </citation>
    <scope>NUCLEOTIDE SEQUENCE [LARGE SCALE GENOMIC DNA]</scope>
    <source>
        <strain evidence="1">P6</strain>
    </source>
</reference>